<dbReference type="AlphaFoldDB" id="A0A3R6AED9"/>
<dbReference type="EMBL" id="QSFP01000029">
    <property type="protein sequence ID" value="RHA64712.1"/>
    <property type="molecule type" value="Genomic_DNA"/>
</dbReference>
<organism evidence="1 4">
    <name type="scientific">Roseburia intestinalis</name>
    <dbReference type="NCBI Taxonomy" id="166486"/>
    <lineage>
        <taxon>Bacteria</taxon>
        <taxon>Bacillati</taxon>
        <taxon>Bacillota</taxon>
        <taxon>Clostridia</taxon>
        <taxon>Lachnospirales</taxon>
        <taxon>Lachnospiraceae</taxon>
        <taxon>Roseburia</taxon>
    </lineage>
</organism>
<evidence type="ECO:0000313" key="3">
    <source>
        <dbReference type="Proteomes" id="UP000283513"/>
    </source>
</evidence>
<evidence type="ECO:0000313" key="2">
    <source>
        <dbReference type="EMBL" id="RHC12837.1"/>
    </source>
</evidence>
<gene>
    <name evidence="2" type="ORF">DW856_18325</name>
    <name evidence="1" type="ORF">DW927_17455</name>
</gene>
<protein>
    <submittedName>
        <fullName evidence="1">Molecular chaperone</fullName>
    </submittedName>
</protein>
<dbReference type="RefSeq" id="WP_118210688.1">
    <property type="nucleotide sequence ID" value="NZ_JAQEFF010000026.1"/>
</dbReference>
<name>A0A3R6AED9_9FIRM</name>
<dbReference type="Proteomes" id="UP000284465">
    <property type="component" value="Unassembled WGS sequence"/>
</dbReference>
<evidence type="ECO:0000313" key="1">
    <source>
        <dbReference type="EMBL" id="RHA64712.1"/>
    </source>
</evidence>
<dbReference type="EMBL" id="QSHO01000025">
    <property type="protein sequence ID" value="RHC12837.1"/>
    <property type="molecule type" value="Genomic_DNA"/>
</dbReference>
<dbReference type="Proteomes" id="UP000283513">
    <property type="component" value="Unassembled WGS sequence"/>
</dbReference>
<reference evidence="3 4" key="1">
    <citation type="submission" date="2018-08" db="EMBL/GenBank/DDBJ databases">
        <title>A genome reference for cultivated species of the human gut microbiota.</title>
        <authorList>
            <person name="Zou Y."/>
            <person name="Xue W."/>
            <person name="Luo G."/>
        </authorList>
    </citation>
    <scope>NUCLEOTIDE SEQUENCE [LARGE SCALE GENOMIC DNA]</scope>
    <source>
        <strain evidence="2 3">AM37-1AC</strain>
        <strain evidence="1 4">AM43-11</strain>
    </source>
</reference>
<sequence length="120" mass="13565">MEDNKKEKIEALQVLTEFNERLVKNMKIIVKELSGERLDDTDNFLSAIVNAINWEIEVVNGTMDVLNEGHARVDKEKFNQAVIALGSAITLKDDSKMAEEFKKVIPLFEELGKAAEEVTE</sequence>
<comment type="caution">
    <text evidence="1">The sequence shown here is derived from an EMBL/GenBank/DDBJ whole genome shotgun (WGS) entry which is preliminary data.</text>
</comment>
<evidence type="ECO:0000313" key="4">
    <source>
        <dbReference type="Proteomes" id="UP000284465"/>
    </source>
</evidence>
<accession>A0A3R6AED9</accession>
<proteinExistence type="predicted"/>